<dbReference type="SUPFAM" id="SSF103481">
    <property type="entry name" value="Multidrug resistance efflux transporter EmrE"/>
    <property type="match status" value="2"/>
</dbReference>
<dbReference type="InterPro" id="IPR037185">
    <property type="entry name" value="EmrE-like"/>
</dbReference>
<feature type="transmembrane region" description="Helical" evidence="1">
    <location>
        <begin position="74"/>
        <end position="96"/>
    </location>
</feature>
<feature type="transmembrane region" description="Helical" evidence="1">
    <location>
        <begin position="177"/>
        <end position="197"/>
    </location>
</feature>
<dbReference type="Pfam" id="PF00892">
    <property type="entry name" value="EamA"/>
    <property type="match status" value="1"/>
</dbReference>
<feature type="transmembrane region" description="Helical" evidence="1">
    <location>
        <begin position="275"/>
        <end position="292"/>
    </location>
</feature>
<feature type="transmembrane region" description="Helical" evidence="1">
    <location>
        <begin position="116"/>
        <end position="146"/>
    </location>
</feature>
<name>A0ABW5BNV5_9PROT</name>
<comment type="caution">
    <text evidence="3">The sequence shown here is derived from an EMBL/GenBank/DDBJ whole genome shotgun (WGS) entry which is preliminary data.</text>
</comment>
<keyword evidence="4" id="KW-1185">Reference proteome</keyword>
<sequence length="317" mass="34652">MELWIPITVAAALFQNIRTALQKHLKGRLDTTGATYARFLYAVPFTWVYLSLVSSFESLTFSSTSILPNTNMEFLFYGMLGGIAQILATFILVWLFGQRNFAVGTSLTKTEAIQTAIFGLILLGDTLTIQATAGILVSLTGVLTLYRKTNPTSTQPRISKTNFIKSIGNLLTQDKSILPGITAGALFALASVSYRAASLSLGGEGFMIQSAYTLAWVTGFQTLAMGGYLLIKKPDILIRVLKCWRAAIWVGMTGMLGSAGWFTAMTLENAAHVRTLGQIELIFTLIIGYIFFKERLTRKEIFGVSLITAGILTLIIE</sequence>
<dbReference type="Proteomes" id="UP001597294">
    <property type="component" value="Unassembled WGS sequence"/>
</dbReference>
<dbReference type="InterPro" id="IPR000620">
    <property type="entry name" value="EamA_dom"/>
</dbReference>
<feature type="domain" description="EamA" evidence="2">
    <location>
        <begin position="208"/>
        <end position="314"/>
    </location>
</feature>
<keyword evidence="1" id="KW-1133">Transmembrane helix</keyword>
<dbReference type="Gene3D" id="1.10.3730.20">
    <property type="match status" value="1"/>
</dbReference>
<dbReference type="PANTHER" id="PTHR22911:SF137">
    <property type="entry name" value="SOLUTE CARRIER FAMILY 35 MEMBER G2-RELATED"/>
    <property type="match status" value="1"/>
</dbReference>
<accession>A0ABW5BNV5</accession>
<feature type="transmembrane region" description="Helical" evidence="1">
    <location>
        <begin position="209"/>
        <end position="231"/>
    </location>
</feature>
<evidence type="ECO:0000256" key="1">
    <source>
        <dbReference type="SAM" id="Phobius"/>
    </source>
</evidence>
<protein>
    <submittedName>
        <fullName evidence="3">EamA family transporter</fullName>
    </submittedName>
</protein>
<organism evidence="3 4">
    <name type="scientific">Kiloniella antarctica</name>
    <dbReference type="NCBI Taxonomy" id="1550907"/>
    <lineage>
        <taxon>Bacteria</taxon>
        <taxon>Pseudomonadati</taxon>
        <taxon>Pseudomonadota</taxon>
        <taxon>Alphaproteobacteria</taxon>
        <taxon>Rhodospirillales</taxon>
        <taxon>Kiloniellaceae</taxon>
        <taxon>Kiloniella</taxon>
    </lineage>
</organism>
<dbReference type="RefSeq" id="WP_380252307.1">
    <property type="nucleotide sequence ID" value="NZ_JBHUII010000006.1"/>
</dbReference>
<evidence type="ECO:0000313" key="4">
    <source>
        <dbReference type="Proteomes" id="UP001597294"/>
    </source>
</evidence>
<keyword evidence="1" id="KW-0472">Membrane</keyword>
<proteinExistence type="predicted"/>
<reference evidence="4" key="1">
    <citation type="journal article" date="2019" name="Int. J. Syst. Evol. Microbiol.">
        <title>The Global Catalogue of Microorganisms (GCM) 10K type strain sequencing project: providing services to taxonomists for standard genome sequencing and annotation.</title>
        <authorList>
            <consortium name="The Broad Institute Genomics Platform"/>
            <consortium name="The Broad Institute Genome Sequencing Center for Infectious Disease"/>
            <person name="Wu L."/>
            <person name="Ma J."/>
        </authorList>
    </citation>
    <scope>NUCLEOTIDE SEQUENCE [LARGE SCALE GENOMIC DNA]</scope>
    <source>
        <strain evidence="4">CGMCC 4.7192</strain>
    </source>
</reference>
<dbReference type="EMBL" id="JBHUII010000006">
    <property type="protein sequence ID" value="MFD2206556.1"/>
    <property type="molecule type" value="Genomic_DNA"/>
</dbReference>
<keyword evidence="1" id="KW-0812">Transmembrane</keyword>
<feature type="transmembrane region" description="Helical" evidence="1">
    <location>
        <begin position="46"/>
        <end position="67"/>
    </location>
</feature>
<feature type="transmembrane region" description="Helical" evidence="1">
    <location>
        <begin position="243"/>
        <end position="263"/>
    </location>
</feature>
<gene>
    <name evidence="3" type="ORF">ACFSKO_13060</name>
</gene>
<dbReference type="PANTHER" id="PTHR22911">
    <property type="entry name" value="ACYL-MALONYL CONDENSING ENZYME-RELATED"/>
    <property type="match status" value="1"/>
</dbReference>
<evidence type="ECO:0000259" key="2">
    <source>
        <dbReference type="Pfam" id="PF00892"/>
    </source>
</evidence>
<evidence type="ECO:0000313" key="3">
    <source>
        <dbReference type="EMBL" id="MFD2206556.1"/>
    </source>
</evidence>